<reference evidence="2 3" key="1">
    <citation type="journal article" date="2015" name="Proc. Natl. Acad. Sci. U.S.A.">
        <title>The resurrection genome of Boea hygrometrica: A blueprint for survival of dehydration.</title>
        <authorList>
            <person name="Xiao L."/>
            <person name="Yang G."/>
            <person name="Zhang L."/>
            <person name="Yang X."/>
            <person name="Zhao S."/>
            <person name="Ji Z."/>
            <person name="Zhou Q."/>
            <person name="Hu M."/>
            <person name="Wang Y."/>
            <person name="Chen M."/>
            <person name="Xu Y."/>
            <person name="Jin H."/>
            <person name="Xiao X."/>
            <person name="Hu G."/>
            <person name="Bao F."/>
            <person name="Hu Y."/>
            <person name="Wan P."/>
            <person name="Li L."/>
            <person name="Deng X."/>
            <person name="Kuang T."/>
            <person name="Xiang C."/>
            <person name="Zhu J.K."/>
            <person name="Oliver M.J."/>
            <person name="He Y."/>
        </authorList>
    </citation>
    <scope>NUCLEOTIDE SEQUENCE [LARGE SCALE GENOMIC DNA]</scope>
    <source>
        <strain evidence="3">cv. XS01</strain>
    </source>
</reference>
<gene>
    <name evidence="2" type="ORF">F511_34009</name>
</gene>
<accession>A0A2Z7AUS2</accession>
<organism evidence="2 3">
    <name type="scientific">Dorcoceras hygrometricum</name>
    <dbReference type="NCBI Taxonomy" id="472368"/>
    <lineage>
        <taxon>Eukaryota</taxon>
        <taxon>Viridiplantae</taxon>
        <taxon>Streptophyta</taxon>
        <taxon>Embryophyta</taxon>
        <taxon>Tracheophyta</taxon>
        <taxon>Spermatophyta</taxon>
        <taxon>Magnoliopsida</taxon>
        <taxon>eudicotyledons</taxon>
        <taxon>Gunneridae</taxon>
        <taxon>Pentapetalae</taxon>
        <taxon>asterids</taxon>
        <taxon>lamiids</taxon>
        <taxon>Lamiales</taxon>
        <taxon>Gesneriaceae</taxon>
        <taxon>Didymocarpoideae</taxon>
        <taxon>Trichosporeae</taxon>
        <taxon>Loxocarpinae</taxon>
        <taxon>Dorcoceras</taxon>
    </lineage>
</organism>
<dbReference type="AlphaFoldDB" id="A0A2Z7AUS2"/>
<sequence>MHETQKPLNDKSGLGFSVGESISGETSTQSDLAGDKFKKMNFVKASVTHDSYESVKYDDQTTGKLNHKGKSDIQAGQGSNPIGSDLRWNRNHPPEQIVGVPWRIRIPSPDEAAEE</sequence>
<evidence type="ECO:0000313" key="3">
    <source>
        <dbReference type="Proteomes" id="UP000250235"/>
    </source>
</evidence>
<feature type="region of interest" description="Disordered" evidence="1">
    <location>
        <begin position="1"/>
        <end position="36"/>
    </location>
</feature>
<keyword evidence="3" id="KW-1185">Reference proteome</keyword>
<name>A0A2Z7AUS2_9LAMI</name>
<dbReference type="EMBL" id="KV011846">
    <property type="protein sequence ID" value="KZV25634.1"/>
    <property type="molecule type" value="Genomic_DNA"/>
</dbReference>
<protein>
    <submittedName>
        <fullName evidence="2">Uncharacterized protein</fullName>
    </submittedName>
</protein>
<feature type="region of interest" description="Disordered" evidence="1">
    <location>
        <begin position="58"/>
        <end position="94"/>
    </location>
</feature>
<evidence type="ECO:0000313" key="2">
    <source>
        <dbReference type="EMBL" id="KZV25634.1"/>
    </source>
</evidence>
<dbReference type="Proteomes" id="UP000250235">
    <property type="component" value="Unassembled WGS sequence"/>
</dbReference>
<proteinExistence type="predicted"/>
<evidence type="ECO:0000256" key="1">
    <source>
        <dbReference type="SAM" id="MobiDB-lite"/>
    </source>
</evidence>